<dbReference type="GO" id="GO:0045944">
    <property type="term" value="P:positive regulation of transcription by RNA polymerase II"/>
    <property type="evidence" value="ECO:0007669"/>
    <property type="project" value="TreeGrafter"/>
</dbReference>
<dbReference type="PANTHER" id="PTHR23041">
    <property type="entry name" value="RING FINGER DOMAIN-CONTAINING"/>
    <property type="match status" value="1"/>
</dbReference>
<feature type="domain" description="RING-type" evidence="6">
    <location>
        <begin position="156"/>
        <end position="196"/>
    </location>
</feature>
<feature type="compositionally biased region" description="Polar residues" evidence="5">
    <location>
        <begin position="23"/>
        <end position="39"/>
    </location>
</feature>
<evidence type="ECO:0000256" key="1">
    <source>
        <dbReference type="ARBA" id="ARBA00022723"/>
    </source>
</evidence>
<feature type="region of interest" description="Disordered" evidence="5">
    <location>
        <begin position="1"/>
        <end position="45"/>
    </location>
</feature>
<dbReference type="AlphaFoldDB" id="A0A6I8V2Q5"/>
<dbReference type="InterPro" id="IPR047134">
    <property type="entry name" value="RNF4"/>
</dbReference>
<dbReference type="Gene3D" id="3.30.40.10">
    <property type="entry name" value="Zinc/RING finger domain, C3HC4 (zinc finger)"/>
    <property type="match status" value="1"/>
</dbReference>
<dbReference type="InterPro" id="IPR013083">
    <property type="entry name" value="Znf_RING/FYVE/PHD"/>
</dbReference>
<dbReference type="Pfam" id="PF13639">
    <property type="entry name" value="zf-RING_2"/>
    <property type="match status" value="1"/>
</dbReference>
<evidence type="ECO:0000256" key="5">
    <source>
        <dbReference type="SAM" id="MobiDB-lite"/>
    </source>
</evidence>
<keyword evidence="3" id="KW-0862">Zinc</keyword>
<dbReference type="GO" id="GO:0008270">
    <property type="term" value="F:zinc ion binding"/>
    <property type="evidence" value="ECO:0007669"/>
    <property type="project" value="UniProtKB-KW"/>
</dbReference>
<dbReference type="PROSITE" id="PS50089">
    <property type="entry name" value="ZF_RING_2"/>
    <property type="match status" value="1"/>
</dbReference>
<dbReference type="SMART" id="SM00184">
    <property type="entry name" value="RING"/>
    <property type="match status" value="1"/>
</dbReference>
<dbReference type="PANTHER" id="PTHR23041:SF78">
    <property type="entry name" value="E3 UBIQUITIN-PROTEIN LIGASE RNF4"/>
    <property type="match status" value="1"/>
</dbReference>
<evidence type="ECO:0000313" key="8">
    <source>
        <dbReference type="RefSeq" id="XP_002137407.2"/>
    </source>
</evidence>
<evidence type="ECO:0000256" key="3">
    <source>
        <dbReference type="ARBA" id="ARBA00022833"/>
    </source>
</evidence>
<keyword evidence="7" id="KW-1185">Reference proteome</keyword>
<dbReference type="KEGG" id="dpo:6897235"/>
<dbReference type="SUPFAM" id="SSF57850">
    <property type="entry name" value="RING/U-box"/>
    <property type="match status" value="1"/>
</dbReference>
<protein>
    <submittedName>
        <fullName evidence="8">E3 ubiquitin-protein ligase COP1-like</fullName>
    </submittedName>
</protein>
<evidence type="ECO:0000256" key="4">
    <source>
        <dbReference type="PROSITE-ProRule" id="PRU00175"/>
    </source>
</evidence>
<evidence type="ECO:0000256" key="2">
    <source>
        <dbReference type="ARBA" id="ARBA00022771"/>
    </source>
</evidence>
<reference evidence="8" key="2">
    <citation type="submission" date="2025-08" db="UniProtKB">
        <authorList>
            <consortium name="RefSeq"/>
        </authorList>
    </citation>
    <scope>IDENTIFICATION</scope>
    <source>
        <strain evidence="8">MV-25-SWS-2005</strain>
        <tissue evidence="8">Whole body</tissue>
    </source>
</reference>
<sequence length="209" mass="22718">MSSENLQVSSSTGTSTQSSQSTPNASVSSNLSDGENSGSRAAPPMVTAGGILNRIVSGIRSAYLEILARIPMVVPRNNRSDSTSNRAPEAAIGLRTPNSLSTDRIRAPSTSRRRRHASTNTATTGPTASDAEVSGPSRPKRQRTDSNESLEETYNCPICWESVSNRDPVATKCGHIFCRQCIRTAIRRFHKCPLCRMRLTLRQLKPITM</sequence>
<feature type="region of interest" description="Disordered" evidence="5">
    <location>
        <begin position="76"/>
        <end position="148"/>
    </location>
</feature>
<keyword evidence="1" id="KW-0479">Metal-binding</keyword>
<reference evidence="7" key="1">
    <citation type="submission" date="2024-06" db="UniProtKB">
        <authorList>
            <consortium name="RefSeq"/>
        </authorList>
    </citation>
    <scope>NUCLEOTIDE SEQUENCE [LARGE SCALE GENOMIC DNA]</scope>
    <source>
        <strain evidence="7">MV2-25</strain>
    </source>
</reference>
<evidence type="ECO:0000313" key="7">
    <source>
        <dbReference type="Proteomes" id="UP000001819"/>
    </source>
</evidence>
<dbReference type="Proteomes" id="UP000001819">
    <property type="component" value="Chromosome 2"/>
</dbReference>
<dbReference type="InterPro" id="IPR001841">
    <property type="entry name" value="Znf_RING"/>
</dbReference>
<feature type="compositionally biased region" description="Low complexity" evidence="5">
    <location>
        <begin position="9"/>
        <end position="22"/>
    </location>
</feature>
<accession>A0A6I8V2Q5</accession>
<name>A0A6I8V2Q5_DROPS</name>
<dbReference type="PROSITE" id="PS00518">
    <property type="entry name" value="ZF_RING_1"/>
    <property type="match status" value="1"/>
</dbReference>
<keyword evidence="2 4" id="KW-0863">Zinc-finger</keyword>
<dbReference type="InParanoid" id="A0A6I8V2Q5"/>
<proteinExistence type="predicted"/>
<evidence type="ECO:0000259" key="6">
    <source>
        <dbReference type="PROSITE" id="PS50089"/>
    </source>
</evidence>
<organism evidence="7 8">
    <name type="scientific">Drosophila pseudoobscura pseudoobscura</name>
    <name type="common">Fruit fly</name>
    <dbReference type="NCBI Taxonomy" id="46245"/>
    <lineage>
        <taxon>Eukaryota</taxon>
        <taxon>Metazoa</taxon>
        <taxon>Ecdysozoa</taxon>
        <taxon>Arthropoda</taxon>
        <taxon>Hexapoda</taxon>
        <taxon>Insecta</taxon>
        <taxon>Pterygota</taxon>
        <taxon>Neoptera</taxon>
        <taxon>Endopterygota</taxon>
        <taxon>Diptera</taxon>
        <taxon>Brachycera</taxon>
        <taxon>Muscomorpha</taxon>
        <taxon>Ephydroidea</taxon>
        <taxon>Drosophilidae</taxon>
        <taxon>Drosophila</taxon>
        <taxon>Sophophora</taxon>
    </lineage>
</organism>
<dbReference type="InterPro" id="IPR017907">
    <property type="entry name" value="Znf_RING_CS"/>
</dbReference>
<gene>
    <name evidence="8" type="primary">LOC6897235</name>
</gene>
<dbReference type="RefSeq" id="XP_002137407.2">
    <property type="nucleotide sequence ID" value="XM_002137371.3"/>
</dbReference>